<evidence type="ECO:0000313" key="2">
    <source>
        <dbReference type="EMBL" id="VFT94916.1"/>
    </source>
</evidence>
<protein>
    <submittedName>
        <fullName evidence="2">Aste57867_18178 protein</fullName>
    </submittedName>
</protein>
<organism evidence="2 3">
    <name type="scientific">Aphanomyces stellatus</name>
    <dbReference type="NCBI Taxonomy" id="120398"/>
    <lineage>
        <taxon>Eukaryota</taxon>
        <taxon>Sar</taxon>
        <taxon>Stramenopiles</taxon>
        <taxon>Oomycota</taxon>
        <taxon>Saprolegniomycetes</taxon>
        <taxon>Saprolegniales</taxon>
        <taxon>Verrucalvaceae</taxon>
        <taxon>Aphanomyces</taxon>
    </lineage>
</organism>
<proteinExistence type="predicted"/>
<reference evidence="1" key="2">
    <citation type="submission" date="2019-06" db="EMBL/GenBank/DDBJ databases">
        <title>Genomics analysis of Aphanomyces spp. identifies a new class of oomycete effector associated with host adaptation.</title>
        <authorList>
            <person name="Gaulin E."/>
        </authorList>
    </citation>
    <scope>NUCLEOTIDE SEQUENCE</scope>
    <source>
        <strain evidence="1">CBS 578.67</strain>
    </source>
</reference>
<dbReference type="AlphaFoldDB" id="A0A485LA18"/>
<accession>A0A485LA18</accession>
<evidence type="ECO:0000313" key="1">
    <source>
        <dbReference type="EMBL" id="KAF0690446.1"/>
    </source>
</evidence>
<reference evidence="2 3" key="1">
    <citation type="submission" date="2019-03" db="EMBL/GenBank/DDBJ databases">
        <authorList>
            <person name="Gaulin E."/>
            <person name="Dumas B."/>
        </authorList>
    </citation>
    <scope>NUCLEOTIDE SEQUENCE [LARGE SCALE GENOMIC DNA]</scope>
    <source>
        <strain evidence="2">CBS 568.67</strain>
    </source>
</reference>
<name>A0A485LA18_9STRA</name>
<dbReference type="Gene3D" id="1.20.890.10">
    <property type="entry name" value="cAMP-dependent protein kinase regulatory subunit, dimerization-anchoring domain"/>
    <property type="match status" value="1"/>
</dbReference>
<dbReference type="EMBL" id="VJMH01006378">
    <property type="protein sequence ID" value="KAF0690446.1"/>
    <property type="molecule type" value="Genomic_DNA"/>
</dbReference>
<keyword evidence="3" id="KW-1185">Reference proteome</keyword>
<dbReference type="EMBL" id="CAADRA010006399">
    <property type="protein sequence ID" value="VFT94916.1"/>
    <property type="molecule type" value="Genomic_DNA"/>
</dbReference>
<dbReference type="OrthoDB" id="2162449at2759"/>
<gene>
    <name evidence="2" type="primary">Aste57867_18178</name>
    <name evidence="1" type="ORF">As57867_018116</name>
    <name evidence="2" type="ORF">ASTE57867_18178</name>
</gene>
<dbReference type="Proteomes" id="UP000332933">
    <property type="component" value="Unassembled WGS sequence"/>
</dbReference>
<sequence>MGNRCRLFLAHPFSFHRVGLLSQRTCPFTSPSAADMTTLPGPVFQANMLIHAEDHAVTLYDTEPGGLVCIAVNTHNNIKYVRTFSYAELRAAKLTKSTADYFHLVESLYFTPTGTKDLLLHSSLAGMRTPEPLATAAAADHYLNNVAAGSKLTQVLSKGLIALCKDKPMGLQAITRLGKWLLENNPNKPKVELKK</sequence>
<evidence type="ECO:0000313" key="3">
    <source>
        <dbReference type="Proteomes" id="UP000332933"/>
    </source>
</evidence>